<evidence type="ECO:0000313" key="2">
    <source>
        <dbReference type="EMBL" id="OLU41651.1"/>
    </source>
</evidence>
<feature type="domain" description="HTH cro/C1-type" evidence="1">
    <location>
        <begin position="5"/>
        <end position="59"/>
    </location>
</feature>
<dbReference type="Pfam" id="PF01381">
    <property type="entry name" value="HTH_3"/>
    <property type="match status" value="1"/>
</dbReference>
<organism evidence="2 3">
    <name type="scientific">Ileibacterium valens</name>
    <dbReference type="NCBI Taxonomy" id="1862668"/>
    <lineage>
        <taxon>Bacteria</taxon>
        <taxon>Bacillati</taxon>
        <taxon>Bacillota</taxon>
        <taxon>Erysipelotrichia</taxon>
        <taxon>Erysipelotrichales</taxon>
        <taxon>Erysipelotrichaceae</taxon>
        <taxon>Ileibacterium</taxon>
    </lineage>
</organism>
<accession>A0A1U7NHT1</accession>
<dbReference type="CDD" id="cd00093">
    <property type="entry name" value="HTH_XRE"/>
    <property type="match status" value="1"/>
</dbReference>
<name>A0A1U7NHT1_9FIRM</name>
<gene>
    <name evidence="2" type="ORF">BO222_02815</name>
</gene>
<sequence length="71" mass="7968">MYPNINAELARRGMTQGDLAVFLGVGRKTVNKWLTGKSSIPVEVLCQLKKSWGTSIDYLLDRCSPNQKEKL</sequence>
<dbReference type="EMBL" id="MPJW01000078">
    <property type="protein sequence ID" value="OLU41651.1"/>
    <property type="molecule type" value="Genomic_DNA"/>
</dbReference>
<dbReference type="SMART" id="SM00530">
    <property type="entry name" value="HTH_XRE"/>
    <property type="match status" value="1"/>
</dbReference>
<dbReference type="Proteomes" id="UP000186341">
    <property type="component" value="Unassembled WGS sequence"/>
</dbReference>
<dbReference type="SUPFAM" id="SSF47413">
    <property type="entry name" value="lambda repressor-like DNA-binding domains"/>
    <property type="match status" value="1"/>
</dbReference>
<protein>
    <recommendedName>
        <fullName evidence="1">HTH cro/C1-type domain-containing protein</fullName>
    </recommendedName>
</protein>
<evidence type="ECO:0000313" key="3">
    <source>
        <dbReference type="Proteomes" id="UP000186341"/>
    </source>
</evidence>
<dbReference type="GO" id="GO:0003677">
    <property type="term" value="F:DNA binding"/>
    <property type="evidence" value="ECO:0007669"/>
    <property type="project" value="InterPro"/>
</dbReference>
<comment type="caution">
    <text evidence="2">The sequence shown here is derived from an EMBL/GenBank/DDBJ whole genome shotgun (WGS) entry which is preliminary data.</text>
</comment>
<dbReference type="RefSeq" id="WP_075818185.1">
    <property type="nucleotide sequence ID" value="NZ_CAPDVV010000030.1"/>
</dbReference>
<dbReference type="AlphaFoldDB" id="A0A1U7NHT1"/>
<dbReference type="InterPro" id="IPR010982">
    <property type="entry name" value="Lambda_DNA-bd_dom_sf"/>
</dbReference>
<evidence type="ECO:0000259" key="1">
    <source>
        <dbReference type="PROSITE" id="PS50943"/>
    </source>
</evidence>
<reference evidence="2 3" key="1">
    <citation type="submission" date="2016-11" db="EMBL/GenBank/DDBJ databases">
        <title>Description of two novel members of the family Erysipelotrichaceae: Ileibacterium lipovorans gen. nov., sp. nov. and Dubosiella newyorkensis, gen. nov., sp. nov.</title>
        <authorList>
            <person name="Cox L.M."/>
            <person name="Sohn J."/>
            <person name="Tyrrell K.L."/>
            <person name="Citron D.M."/>
            <person name="Lawson P.A."/>
            <person name="Patel N.B."/>
            <person name="Iizumi T."/>
            <person name="Perez-Perez G.I."/>
            <person name="Goldstein E.J."/>
            <person name="Blaser M.J."/>
        </authorList>
    </citation>
    <scope>NUCLEOTIDE SEQUENCE [LARGE SCALE GENOMIC DNA]</scope>
    <source>
        <strain evidence="2 3">NYU-BL-A3</strain>
    </source>
</reference>
<proteinExistence type="predicted"/>
<dbReference type="InterPro" id="IPR001387">
    <property type="entry name" value="Cro/C1-type_HTH"/>
</dbReference>
<dbReference type="PROSITE" id="PS50943">
    <property type="entry name" value="HTH_CROC1"/>
    <property type="match status" value="1"/>
</dbReference>
<keyword evidence="3" id="KW-1185">Reference proteome</keyword>
<dbReference type="Gene3D" id="1.10.260.40">
    <property type="entry name" value="lambda repressor-like DNA-binding domains"/>
    <property type="match status" value="1"/>
</dbReference>